<dbReference type="Pfam" id="PF00072">
    <property type="entry name" value="Response_reg"/>
    <property type="match status" value="1"/>
</dbReference>
<keyword evidence="1 2" id="KW-0597">Phosphoprotein</keyword>
<evidence type="ECO:0000256" key="1">
    <source>
        <dbReference type="ARBA" id="ARBA00022553"/>
    </source>
</evidence>
<dbReference type="InterPro" id="IPR050595">
    <property type="entry name" value="Bact_response_regulator"/>
</dbReference>
<evidence type="ECO:0000259" key="3">
    <source>
        <dbReference type="PROSITE" id="PS50110"/>
    </source>
</evidence>
<dbReference type="SUPFAM" id="SSF52172">
    <property type="entry name" value="CheY-like"/>
    <property type="match status" value="1"/>
</dbReference>
<comment type="caution">
    <text evidence="4">The sequence shown here is derived from an EMBL/GenBank/DDBJ whole genome shotgun (WGS) entry which is preliminary data.</text>
</comment>
<dbReference type="EMBL" id="PDNZ01000003">
    <property type="protein sequence ID" value="PWW82393.1"/>
    <property type="molecule type" value="Genomic_DNA"/>
</dbReference>
<name>A0A317T6U4_9CHLB</name>
<sequence length="119" mass="13174">MKILVIDDDDAVLNYIREILRHDGFNVLTTDNGSTAFEKLARNCDVTAVITDIIMPEEEGIEIIKKIKSEHPHIKIVAISGGGKMSPQSYLQLAYAVGADATLRKPFGHKELLNTLQNL</sequence>
<dbReference type="AlphaFoldDB" id="A0A317T6U4"/>
<dbReference type="Gene3D" id="3.40.50.2300">
    <property type="match status" value="1"/>
</dbReference>
<accession>A0A317T6U4</accession>
<protein>
    <submittedName>
        <fullName evidence="4">Response regulator</fullName>
    </submittedName>
</protein>
<dbReference type="Proteomes" id="UP000246278">
    <property type="component" value="Unassembled WGS sequence"/>
</dbReference>
<proteinExistence type="predicted"/>
<reference evidence="5" key="1">
    <citation type="submission" date="2017-10" db="EMBL/GenBank/DDBJ databases">
        <authorList>
            <person name="Gaisin V.A."/>
            <person name="Rysina M.S."/>
            <person name="Grouzdev D.S."/>
        </authorList>
    </citation>
    <scope>NUCLEOTIDE SEQUENCE [LARGE SCALE GENOMIC DNA]</scope>
    <source>
        <strain evidence="5">V1</strain>
    </source>
</reference>
<gene>
    <name evidence="4" type="ORF">CR164_05175</name>
</gene>
<dbReference type="InterPro" id="IPR011006">
    <property type="entry name" value="CheY-like_superfamily"/>
</dbReference>
<dbReference type="GO" id="GO:0000160">
    <property type="term" value="P:phosphorelay signal transduction system"/>
    <property type="evidence" value="ECO:0007669"/>
    <property type="project" value="InterPro"/>
</dbReference>
<organism evidence="4 5">
    <name type="scientific">Prosthecochloris marina</name>
    <dbReference type="NCBI Taxonomy" id="2017681"/>
    <lineage>
        <taxon>Bacteria</taxon>
        <taxon>Pseudomonadati</taxon>
        <taxon>Chlorobiota</taxon>
        <taxon>Chlorobiia</taxon>
        <taxon>Chlorobiales</taxon>
        <taxon>Chlorobiaceae</taxon>
        <taxon>Prosthecochloris</taxon>
    </lineage>
</organism>
<dbReference type="PROSITE" id="PS50110">
    <property type="entry name" value="RESPONSE_REGULATORY"/>
    <property type="match status" value="1"/>
</dbReference>
<dbReference type="OrthoDB" id="9796457at2"/>
<dbReference type="PANTHER" id="PTHR44591:SF23">
    <property type="entry name" value="CHEY SUBFAMILY"/>
    <property type="match status" value="1"/>
</dbReference>
<evidence type="ECO:0000313" key="4">
    <source>
        <dbReference type="EMBL" id="PWW82393.1"/>
    </source>
</evidence>
<dbReference type="InterPro" id="IPR001789">
    <property type="entry name" value="Sig_transdc_resp-reg_receiver"/>
</dbReference>
<keyword evidence="5" id="KW-1185">Reference proteome</keyword>
<feature type="domain" description="Response regulatory" evidence="3">
    <location>
        <begin position="2"/>
        <end position="119"/>
    </location>
</feature>
<feature type="modified residue" description="4-aspartylphosphate" evidence="2">
    <location>
        <position position="52"/>
    </location>
</feature>
<evidence type="ECO:0000256" key="2">
    <source>
        <dbReference type="PROSITE-ProRule" id="PRU00169"/>
    </source>
</evidence>
<dbReference type="PANTHER" id="PTHR44591">
    <property type="entry name" value="STRESS RESPONSE REGULATOR PROTEIN 1"/>
    <property type="match status" value="1"/>
</dbReference>
<dbReference type="RefSeq" id="WP_110022867.1">
    <property type="nucleotide sequence ID" value="NZ_PDNZ01000003.1"/>
</dbReference>
<dbReference type="SMART" id="SM00448">
    <property type="entry name" value="REC"/>
    <property type="match status" value="1"/>
</dbReference>
<evidence type="ECO:0000313" key="5">
    <source>
        <dbReference type="Proteomes" id="UP000246278"/>
    </source>
</evidence>